<evidence type="ECO:0000313" key="4">
    <source>
        <dbReference type="EMBL" id="QEA37724.1"/>
    </source>
</evidence>
<keyword evidence="1" id="KW-0812">Transmembrane</keyword>
<dbReference type="InterPro" id="IPR040884">
    <property type="entry name" value="SLATT_1"/>
</dbReference>
<dbReference type="NCBIfam" id="NF033634">
    <property type="entry name" value="SLATT_1"/>
    <property type="match status" value="1"/>
</dbReference>
<keyword evidence="1" id="KW-0472">Membrane</keyword>
<proteinExistence type="predicted"/>
<dbReference type="EMBL" id="CP042382">
    <property type="protein sequence ID" value="QEA37724.1"/>
    <property type="molecule type" value="Genomic_DNA"/>
</dbReference>
<dbReference type="RefSeq" id="WP_147182792.1">
    <property type="nucleotide sequence ID" value="NZ_CP042382.1"/>
</dbReference>
<feature type="transmembrane region" description="Helical" evidence="1">
    <location>
        <begin position="214"/>
        <end position="233"/>
    </location>
</feature>
<dbReference type="AlphaFoldDB" id="A0A5B8SNF3"/>
<evidence type="ECO:0000256" key="1">
    <source>
        <dbReference type="SAM" id="Phobius"/>
    </source>
</evidence>
<feature type="transmembrane region" description="Helical" evidence="1">
    <location>
        <begin position="54"/>
        <end position="72"/>
    </location>
</feature>
<dbReference type="Pfam" id="PF18181">
    <property type="entry name" value="SLATT_1"/>
    <property type="match status" value="1"/>
</dbReference>
<sequence>MTTPALEYPALYKAANDLSKTAQNRYHRFLKSEYCLLIVAAALSMIASPSREVQSIYTIVFIALAALLLYRFKTKPEQDWYKGRALAESIKTSTWRYCIRSAPFESVTDVRVIRAEFRNHLREILRANRYIGDRIPPDSAADDQITSSMDDIRALSVKDRKQFYMENRIREQRTWYTKKARDNKKAASRWVFACTATYGAAIALLILRPSFPEWQFWPFEPLIVLASSIIGWMQIKKFNELASAYTLTAHEIGIIQGRLQEIDSEEDLSEFINEAELAFSREHTQWVARQNAL</sequence>
<feature type="transmembrane region" description="Helical" evidence="1">
    <location>
        <begin position="29"/>
        <end position="48"/>
    </location>
</feature>
<evidence type="ECO:0000259" key="2">
    <source>
        <dbReference type="Pfam" id="PF18181"/>
    </source>
</evidence>
<dbReference type="OrthoDB" id="9806639at2"/>
<feature type="domain" description="SMODS and SLOG-associating 2TM effector" evidence="2">
    <location>
        <begin position="164"/>
        <end position="286"/>
    </location>
</feature>
<feature type="transmembrane region" description="Helical" evidence="1">
    <location>
        <begin position="187"/>
        <end position="208"/>
    </location>
</feature>
<dbReference type="Proteomes" id="UP000321272">
    <property type="component" value="Chromosome"/>
</dbReference>
<organism evidence="4 5">
    <name type="scientific">Pistricoccus aurantiacus</name>
    <dbReference type="NCBI Taxonomy" id="1883414"/>
    <lineage>
        <taxon>Bacteria</taxon>
        <taxon>Pseudomonadati</taxon>
        <taxon>Pseudomonadota</taxon>
        <taxon>Gammaproteobacteria</taxon>
        <taxon>Oceanospirillales</taxon>
        <taxon>Halomonadaceae</taxon>
        <taxon>Pistricoccus</taxon>
    </lineage>
</organism>
<feature type="domain" description="SMODS and SLOG-associating 2TM effector" evidence="3">
    <location>
        <begin position="9"/>
        <end position="161"/>
    </location>
</feature>
<keyword evidence="1" id="KW-1133">Transmembrane helix</keyword>
<name>A0A5B8SNF3_9GAMM</name>
<gene>
    <name evidence="4" type="ORF">FGL86_00675</name>
</gene>
<dbReference type="KEGG" id="paur:FGL86_00675"/>
<dbReference type="InterPro" id="IPR041116">
    <property type="entry name" value="SLATT_3"/>
</dbReference>
<dbReference type="Pfam" id="PF18184">
    <property type="entry name" value="SLATT_3"/>
    <property type="match status" value="1"/>
</dbReference>
<protein>
    <submittedName>
        <fullName evidence="4">DUF4231 domain-containing protein</fullName>
    </submittedName>
</protein>
<dbReference type="NCBIfam" id="NF033610">
    <property type="entry name" value="SLATT_3"/>
    <property type="match status" value="1"/>
</dbReference>
<evidence type="ECO:0000313" key="5">
    <source>
        <dbReference type="Proteomes" id="UP000321272"/>
    </source>
</evidence>
<evidence type="ECO:0000259" key="3">
    <source>
        <dbReference type="Pfam" id="PF18184"/>
    </source>
</evidence>
<keyword evidence="5" id="KW-1185">Reference proteome</keyword>
<reference evidence="4 5" key="1">
    <citation type="submission" date="2019-06" db="EMBL/GenBank/DDBJ databases">
        <title>Genome analyses of bacteria isolated from kimchi.</title>
        <authorList>
            <person name="Lee S."/>
            <person name="Ahn S."/>
            <person name="Roh S."/>
        </authorList>
    </citation>
    <scope>NUCLEOTIDE SEQUENCE [LARGE SCALE GENOMIC DNA]</scope>
    <source>
        <strain evidence="4 5">CBA4606</strain>
    </source>
</reference>
<accession>A0A5B8SNF3</accession>